<dbReference type="AlphaFoldDB" id="A0A6J4SUV6"/>
<feature type="compositionally biased region" description="Basic residues" evidence="1">
    <location>
        <begin position="325"/>
        <end position="350"/>
    </location>
</feature>
<sequence length="372" mass="40949">VPRVRPARTSAAAPLAGIRRGLQLASARHRRRRLRRLAGARLPSRGDPSHRRRVARDGPAAGTRRRAPAPPDTQRRRSGAGDDRCGAGRRRRARGDRAIVRRAARPARGGHPAGHPPTHRAVRGRAFRRHRGRPPGPRRRRHRASQGQQRLPRAERAIRCSARRRDPHRLHHRRAADLLLPQGRREDVEVARGAGGSGASRGVDRARSPDLPCARRLRPGHRVRGAHRCGADRSRTSGDRGPVGAAVDAADLPRCLPAADRRFRGGPGGGAHRAGVQRRGARAARARSDRDRPAGRGQSPLSAAHGRDRPPASRGDPRRPDAGRGARRHRRRLPRRSRGGGRLGARRLHAKRRFDHLARIDRRAAARGEVGM</sequence>
<feature type="compositionally biased region" description="Basic residues" evidence="1">
    <location>
        <begin position="275"/>
        <end position="285"/>
    </location>
</feature>
<name>A0A6J4SUV6_9ACTN</name>
<dbReference type="EMBL" id="CADCVP010000235">
    <property type="protein sequence ID" value="CAA9505898.1"/>
    <property type="molecule type" value="Genomic_DNA"/>
</dbReference>
<feature type="compositionally biased region" description="Basic and acidic residues" evidence="1">
    <location>
        <begin position="229"/>
        <end position="238"/>
    </location>
</feature>
<feature type="region of interest" description="Disordered" evidence="1">
    <location>
        <begin position="23"/>
        <end position="155"/>
    </location>
</feature>
<feature type="compositionally biased region" description="Basic residues" evidence="1">
    <location>
        <begin position="215"/>
        <end position="227"/>
    </location>
</feature>
<feature type="non-terminal residue" evidence="2">
    <location>
        <position position="372"/>
    </location>
</feature>
<gene>
    <name evidence="2" type="ORF">AVDCRST_MAG69-2191</name>
</gene>
<protein>
    <submittedName>
        <fullName evidence="2">UPF0118 membrane protein SCO0513</fullName>
    </submittedName>
</protein>
<reference evidence="2" key="1">
    <citation type="submission" date="2020-02" db="EMBL/GenBank/DDBJ databases">
        <authorList>
            <person name="Meier V. D."/>
        </authorList>
    </citation>
    <scope>NUCLEOTIDE SEQUENCE</scope>
    <source>
        <strain evidence="2">AVDCRST_MAG69</strain>
    </source>
</reference>
<feature type="region of interest" description="Disordered" evidence="1">
    <location>
        <begin position="190"/>
        <end position="246"/>
    </location>
</feature>
<feature type="compositionally biased region" description="Basic residues" evidence="1">
    <location>
        <begin position="27"/>
        <end position="38"/>
    </location>
</feature>
<feature type="non-terminal residue" evidence="2">
    <location>
        <position position="1"/>
    </location>
</feature>
<organism evidence="2">
    <name type="scientific">uncultured Solirubrobacteraceae bacterium</name>
    <dbReference type="NCBI Taxonomy" id="1162706"/>
    <lineage>
        <taxon>Bacteria</taxon>
        <taxon>Bacillati</taxon>
        <taxon>Actinomycetota</taxon>
        <taxon>Thermoleophilia</taxon>
        <taxon>Solirubrobacterales</taxon>
        <taxon>Solirubrobacteraceae</taxon>
        <taxon>environmental samples</taxon>
    </lineage>
</organism>
<feature type="compositionally biased region" description="Basic residues" evidence="1">
    <location>
        <begin position="87"/>
        <end position="105"/>
    </location>
</feature>
<evidence type="ECO:0000313" key="2">
    <source>
        <dbReference type="EMBL" id="CAA9505898.1"/>
    </source>
</evidence>
<proteinExistence type="predicted"/>
<feature type="region of interest" description="Disordered" evidence="1">
    <location>
        <begin position="258"/>
        <end position="350"/>
    </location>
</feature>
<feature type="compositionally biased region" description="Basic residues" evidence="1">
    <location>
        <begin position="117"/>
        <end position="144"/>
    </location>
</feature>
<feature type="compositionally biased region" description="Basic and acidic residues" evidence="1">
    <location>
        <begin position="73"/>
        <end position="86"/>
    </location>
</feature>
<accession>A0A6J4SUV6</accession>
<feature type="compositionally biased region" description="Basic and acidic residues" evidence="1">
    <location>
        <begin position="305"/>
        <end position="324"/>
    </location>
</feature>
<evidence type="ECO:0000256" key="1">
    <source>
        <dbReference type="SAM" id="MobiDB-lite"/>
    </source>
</evidence>